<dbReference type="Proteomes" id="UP000276128">
    <property type="component" value="Unassembled WGS sequence"/>
</dbReference>
<evidence type="ECO:0000313" key="2">
    <source>
        <dbReference type="EMBL" id="RTE10665.1"/>
    </source>
</evidence>
<gene>
    <name evidence="2" type="ORF">EJQ19_05170</name>
</gene>
<dbReference type="RefSeq" id="WP_126140128.1">
    <property type="nucleotide sequence ID" value="NZ_RXHU01000015.1"/>
</dbReference>
<keyword evidence="1" id="KW-1133">Transmembrane helix</keyword>
<keyword evidence="1" id="KW-0472">Membrane</keyword>
<comment type="caution">
    <text evidence="2">The sequence shown here is derived from an EMBL/GenBank/DDBJ whole genome shotgun (WGS) entry which is preliminary data.</text>
</comment>
<feature type="transmembrane region" description="Helical" evidence="1">
    <location>
        <begin position="47"/>
        <end position="69"/>
    </location>
</feature>
<keyword evidence="3" id="KW-1185">Reference proteome</keyword>
<dbReference type="OrthoDB" id="2938946at2"/>
<evidence type="ECO:0000256" key="1">
    <source>
        <dbReference type="SAM" id="Phobius"/>
    </source>
</evidence>
<reference evidence="2 3" key="1">
    <citation type="submission" date="2018-12" db="EMBL/GenBank/DDBJ databases">
        <title>Bacillus ochoae sp. nov., Paenibacillus whitsoniae sp. nov., Paenibacillus spiritus sp. nov. Isolated from the Mars Exploration Rover during spacecraft assembly.</title>
        <authorList>
            <person name="Seuylemezian A."/>
            <person name="Vaishampayan P."/>
        </authorList>
    </citation>
    <scope>NUCLEOTIDE SEQUENCE [LARGE SCALE GENOMIC DNA]</scope>
    <source>
        <strain evidence="2 3">MER 54</strain>
    </source>
</reference>
<evidence type="ECO:0000313" key="3">
    <source>
        <dbReference type="Proteomes" id="UP000276128"/>
    </source>
</evidence>
<feature type="transmembrane region" description="Helical" evidence="1">
    <location>
        <begin position="7"/>
        <end position="27"/>
    </location>
</feature>
<organism evidence="2 3">
    <name type="scientific">Paenibacillus whitsoniae</name>
    <dbReference type="NCBI Taxonomy" id="2496558"/>
    <lineage>
        <taxon>Bacteria</taxon>
        <taxon>Bacillati</taxon>
        <taxon>Bacillota</taxon>
        <taxon>Bacilli</taxon>
        <taxon>Bacillales</taxon>
        <taxon>Paenibacillaceae</taxon>
        <taxon>Paenibacillus</taxon>
    </lineage>
</organism>
<protein>
    <submittedName>
        <fullName evidence="2">Uncharacterized protein</fullName>
    </submittedName>
</protein>
<dbReference type="EMBL" id="RXHU01000015">
    <property type="protein sequence ID" value="RTE10665.1"/>
    <property type="molecule type" value="Genomic_DNA"/>
</dbReference>
<sequence length="103" mass="11599">MSRKTALWTLVGSQLFYLLFVFVWLFVSGMSVMMFDSLDASGSAMTWTIFISIILYPAGLLAGLIGSWIMFARRKYRAAMIWNGIPLVWIVPIAGFLVYAMTS</sequence>
<name>A0A3S0CE51_9BACL</name>
<proteinExistence type="predicted"/>
<keyword evidence="1" id="KW-0812">Transmembrane</keyword>
<dbReference type="AlphaFoldDB" id="A0A3S0CE51"/>
<accession>A0A3S0CE51</accession>
<feature type="transmembrane region" description="Helical" evidence="1">
    <location>
        <begin position="81"/>
        <end position="101"/>
    </location>
</feature>